<evidence type="ECO:0000313" key="2">
    <source>
        <dbReference type="EMBL" id="KRX02883.1"/>
    </source>
</evidence>
<dbReference type="Proteomes" id="UP000054937">
    <property type="component" value="Unassembled WGS sequence"/>
</dbReference>
<gene>
    <name evidence="2" type="ORF">PPERSA_04086</name>
</gene>
<organism evidence="2 3">
    <name type="scientific">Pseudocohnilembus persalinus</name>
    <name type="common">Ciliate</name>
    <dbReference type="NCBI Taxonomy" id="266149"/>
    <lineage>
        <taxon>Eukaryota</taxon>
        <taxon>Sar</taxon>
        <taxon>Alveolata</taxon>
        <taxon>Ciliophora</taxon>
        <taxon>Intramacronucleata</taxon>
        <taxon>Oligohymenophorea</taxon>
        <taxon>Scuticociliatia</taxon>
        <taxon>Philasterida</taxon>
        <taxon>Pseudocohnilembidae</taxon>
        <taxon>Pseudocohnilembus</taxon>
    </lineage>
</organism>
<dbReference type="EMBL" id="LDAU01000151">
    <property type="protein sequence ID" value="KRX02883.1"/>
    <property type="molecule type" value="Genomic_DNA"/>
</dbReference>
<reference evidence="2 3" key="1">
    <citation type="journal article" date="2015" name="Sci. Rep.">
        <title>Genome of the facultative scuticociliatosis pathogen Pseudocohnilembus persalinus provides insight into its virulence through horizontal gene transfer.</title>
        <authorList>
            <person name="Xiong J."/>
            <person name="Wang G."/>
            <person name="Cheng J."/>
            <person name="Tian M."/>
            <person name="Pan X."/>
            <person name="Warren A."/>
            <person name="Jiang C."/>
            <person name="Yuan D."/>
            <person name="Miao W."/>
        </authorList>
    </citation>
    <scope>NUCLEOTIDE SEQUENCE [LARGE SCALE GENOMIC DNA]</scope>
    <source>
        <strain evidence="2">36N120E</strain>
    </source>
</reference>
<accession>A0A0V0QKQ6</accession>
<comment type="caution">
    <text evidence="2">The sequence shown here is derived from an EMBL/GenBank/DDBJ whole genome shotgun (WGS) entry which is preliminary data.</text>
</comment>
<keyword evidence="3" id="KW-1185">Reference proteome</keyword>
<evidence type="ECO:0000256" key="1">
    <source>
        <dbReference type="SAM" id="Coils"/>
    </source>
</evidence>
<sequence>MSSSFSQFQQSGYQNSAFGRNQYDDYDSIPQKEPTLDDLLDQRVTKTTNLPVNDHVVKLEVMLAELVNDLEDSKKQMQMIRGDFLNFEYINSQNNQSCTQLIQDEALRMNKLFKQEQQQQEKIYKQLKVEIKNVNDNRKQISNQSTLISHRVLEVENNVGFKSAFAVRQGQENQDIQENSETNFRQSYNQNQFYQEDNNQDE</sequence>
<feature type="coiled-coil region" evidence="1">
    <location>
        <begin position="56"/>
        <end position="83"/>
    </location>
</feature>
<proteinExistence type="predicted"/>
<evidence type="ECO:0000313" key="3">
    <source>
        <dbReference type="Proteomes" id="UP000054937"/>
    </source>
</evidence>
<dbReference type="InParanoid" id="A0A0V0QKQ6"/>
<protein>
    <submittedName>
        <fullName evidence="2">Uncharacterized protein</fullName>
    </submittedName>
</protein>
<name>A0A0V0QKQ6_PSEPJ</name>
<feature type="coiled-coil region" evidence="1">
    <location>
        <begin position="117"/>
        <end position="144"/>
    </location>
</feature>
<keyword evidence="1" id="KW-0175">Coiled coil</keyword>
<dbReference type="AlphaFoldDB" id="A0A0V0QKQ6"/>